<dbReference type="PANTHER" id="PTHR30629:SF2">
    <property type="entry name" value="PROPHAGE INTEGRASE INTS-RELATED"/>
    <property type="match status" value="1"/>
</dbReference>
<dbReference type="Gene3D" id="1.10.443.10">
    <property type="entry name" value="Intergrase catalytic core"/>
    <property type="match status" value="1"/>
</dbReference>
<dbReference type="Pfam" id="PF00589">
    <property type="entry name" value="Phage_integrase"/>
    <property type="match status" value="1"/>
</dbReference>
<proteinExistence type="inferred from homology"/>
<feature type="region of interest" description="Disordered" evidence="5">
    <location>
        <begin position="61"/>
        <end position="105"/>
    </location>
</feature>
<evidence type="ECO:0000256" key="2">
    <source>
        <dbReference type="ARBA" id="ARBA00022908"/>
    </source>
</evidence>
<dbReference type="EMBL" id="QGNA01000001">
    <property type="protein sequence ID" value="PWS37775.1"/>
    <property type="molecule type" value="Genomic_DNA"/>
</dbReference>
<keyword evidence="4" id="KW-0233">DNA recombination</keyword>
<dbReference type="GO" id="GO:0015074">
    <property type="term" value="P:DNA integration"/>
    <property type="evidence" value="ECO:0007669"/>
    <property type="project" value="UniProtKB-KW"/>
</dbReference>
<reference evidence="8" key="1">
    <citation type="submission" date="2018-05" db="EMBL/GenBank/DDBJ databases">
        <authorList>
            <person name="Du Z."/>
            <person name="Wang X."/>
        </authorList>
    </citation>
    <scope>NUCLEOTIDE SEQUENCE [LARGE SCALE GENOMIC DNA]</scope>
    <source>
        <strain evidence="8">CQN31</strain>
    </source>
</reference>
<keyword evidence="2" id="KW-0229">DNA integration</keyword>
<dbReference type="InterPro" id="IPR013762">
    <property type="entry name" value="Integrase-like_cat_sf"/>
</dbReference>
<dbReference type="PANTHER" id="PTHR30629">
    <property type="entry name" value="PROPHAGE INTEGRASE"/>
    <property type="match status" value="1"/>
</dbReference>
<evidence type="ECO:0000256" key="3">
    <source>
        <dbReference type="ARBA" id="ARBA00023125"/>
    </source>
</evidence>
<accession>A0A317FG55</accession>
<dbReference type="CDD" id="cd00801">
    <property type="entry name" value="INT_P4_C"/>
    <property type="match status" value="1"/>
</dbReference>
<feature type="domain" description="Tyr recombinase" evidence="6">
    <location>
        <begin position="231"/>
        <end position="415"/>
    </location>
</feature>
<evidence type="ECO:0000313" key="8">
    <source>
        <dbReference type="Proteomes" id="UP000245765"/>
    </source>
</evidence>
<evidence type="ECO:0000259" key="6">
    <source>
        <dbReference type="PROSITE" id="PS51898"/>
    </source>
</evidence>
<dbReference type="InterPro" id="IPR002104">
    <property type="entry name" value="Integrase_catalytic"/>
</dbReference>
<comment type="similarity">
    <text evidence="1">Belongs to the 'phage' integrase family.</text>
</comment>
<evidence type="ECO:0000256" key="5">
    <source>
        <dbReference type="SAM" id="MobiDB-lite"/>
    </source>
</evidence>
<name>A0A317FG55_9PROT</name>
<dbReference type="SUPFAM" id="SSF56349">
    <property type="entry name" value="DNA breaking-rejoining enzymes"/>
    <property type="match status" value="1"/>
</dbReference>
<sequence length="440" mass="48610">MQVLREGPVKITKPTIEAAWKRRAKGLRIVIADLERRGLALVVNPTGMTWRYDYKPRGVDPTTGKRFPSQSVTIGNEKTHSPEEARDAANRLRGQAQTGEDPAKARKAAITAAAEKRSRTIDRLVEDYAKALPKRPKLRGSGKASADYVAREIGRVRAAVADMKASGRPVADITDRDIRTLLRATAEQPGAARHRFGALSRFFDWCRDERLIPTNPCLAIGKEKRPKPIPARQHFLRPAELAALWNAIGEAEGLEDVHRDFARFLIAVPCRRNEAATLDWAHVDLAGAEWTQPGALTKNGDPHRLHLHPLALEILCRRHADADEPAAGLVFPSPSARRALTTFSDLKLAIEKKAGRDDWRFHDFRRSFATALGEAGFAEPVVDAVLNHRQAATRGGVLGVYQRATRWPEQVRAMQAWGDMLAAALEGREAGAQVVRLAVA</sequence>
<feature type="compositionally biased region" description="Basic and acidic residues" evidence="5">
    <location>
        <begin position="77"/>
        <end position="90"/>
    </location>
</feature>
<dbReference type="GO" id="GO:0006310">
    <property type="term" value="P:DNA recombination"/>
    <property type="evidence" value="ECO:0007669"/>
    <property type="project" value="UniProtKB-KW"/>
</dbReference>
<gene>
    <name evidence="7" type="ORF">DFH01_00185</name>
</gene>
<dbReference type="Gene3D" id="1.10.150.130">
    <property type="match status" value="1"/>
</dbReference>
<dbReference type="Pfam" id="PF13356">
    <property type="entry name" value="Arm-DNA-bind_3"/>
    <property type="match status" value="1"/>
</dbReference>
<dbReference type="GO" id="GO:0003677">
    <property type="term" value="F:DNA binding"/>
    <property type="evidence" value="ECO:0007669"/>
    <property type="project" value="UniProtKB-KW"/>
</dbReference>
<dbReference type="InterPro" id="IPR010998">
    <property type="entry name" value="Integrase_recombinase_N"/>
</dbReference>
<comment type="caution">
    <text evidence="7">The sequence shown here is derived from an EMBL/GenBank/DDBJ whole genome shotgun (WGS) entry which is preliminary data.</text>
</comment>
<keyword evidence="8" id="KW-1185">Reference proteome</keyword>
<dbReference type="Proteomes" id="UP000245765">
    <property type="component" value="Unassembled WGS sequence"/>
</dbReference>
<evidence type="ECO:0000313" key="7">
    <source>
        <dbReference type="EMBL" id="PWS37775.1"/>
    </source>
</evidence>
<keyword evidence="3" id="KW-0238">DNA-binding</keyword>
<dbReference type="InterPro" id="IPR050808">
    <property type="entry name" value="Phage_Integrase"/>
</dbReference>
<organism evidence="7 8">
    <name type="scientific">Falsiroseomonas bella</name>
    <dbReference type="NCBI Taxonomy" id="2184016"/>
    <lineage>
        <taxon>Bacteria</taxon>
        <taxon>Pseudomonadati</taxon>
        <taxon>Pseudomonadota</taxon>
        <taxon>Alphaproteobacteria</taxon>
        <taxon>Acetobacterales</taxon>
        <taxon>Roseomonadaceae</taxon>
        <taxon>Falsiroseomonas</taxon>
    </lineage>
</organism>
<evidence type="ECO:0000256" key="4">
    <source>
        <dbReference type="ARBA" id="ARBA00023172"/>
    </source>
</evidence>
<dbReference type="AlphaFoldDB" id="A0A317FG55"/>
<dbReference type="InterPro" id="IPR038488">
    <property type="entry name" value="Integrase_DNA-bd_sf"/>
</dbReference>
<protein>
    <recommendedName>
        <fullName evidence="6">Tyr recombinase domain-containing protein</fullName>
    </recommendedName>
</protein>
<dbReference type="PROSITE" id="PS51898">
    <property type="entry name" value="TYR_RECOMBINASE"/>
    <property type="match status" value="1"/>
</dbReference>
<dbReference type="InterPro" id="IPR025166">
    <property type="entry name" value="Integrase_DNA_bind_dom"/>
</dbReference>
<dbReference type="InterPro" id="IPR011010">
    <property type="entry name" value="DNA_brk_join_enz"/>
</dbReference>
<evidence type="ECO:0000256" key="1">
    <source>
        <dbReference type="ARBA" id="ARBA00008857"/>
    </source>
</evidence>
<dbReference type="Gene3D" id="3.30.160.390">
    <property type="entry name" value="Integrase, DNA-binding domain"/>
    <property type="match status" value="1"/>
</dbReference>